<protein>
    <submittedName>
        <fullName evidence="1">Uncharacterized protein</fullName>
    </submittedName>
</protein>
<dbReference type="RefSeq" id="YP_010648909.1">
    <property type="nucleotide sequence ID" value="NC_070763.1"/>
</dbReference>
<dbReference type="KEGG" id="vg:77924397"/>
<sequence>MIEFKPGERVRSKDDHTFFGHVIEETGPFQLGKGWVSVRLSEKSPYHKAHLKENLVPLPWACMTKDLEHID</sequence>
<evidence type="ECO:0000313" key="2">
    <source>
        <dbReference type="Proteomes" id="UP000423482"/>
    </source>
</evidence>
<accession>A0A650FAW0</accession>
<reference evidence="1 2" key="1">
    <citation type="submission" date="2019-04" db="EMBL/GenBank/DDBJ databases">
        <authorList>
            <person name="Pope W.H."/>
            <person name="Garlena R.A."/>
            <person name="Russell D.A."/>
            <person name="Jacobs-Sera D."/>
            <person name="Hatfull G.F."/>
        </authorList>
    </citation>
    <scope>NUCLEOTIDE SEQUENCE [LARGE SCALE GENOMIC DNA]</scope>
</reference>
<keyword evidence="2" id="KW-1185">Reference proteome</keyword>
<proteinExistence type="predicted"/>
<name>A0A650FAW0_9CAUD</name>
<dbReference type="Proteomes" id="UP000423482">
    <property type="component" value="Segment"/>
</dbReference>
<organism evidence="1 2">
    <name type="scientific">Gordonia phage Forza</name>
    <dbReference type="NCBI Taxonomy" id="2571247"/>
    <lineage>
        <taxon>Viruses</taxon>
        <taxon>Duplodnaviria</taxon>
        <taxon>Heunggongvirae</taxon>
        <taxon>Uroviricota</taxon>
        <taxon>Caudoviricetes</taxon>
        <taxon>Forzavirus</taxon>
        <taxon>Forzavirus forza</taxon>
    </lineage>
</organism>
<dbReference type="EMBL" id="MK814760">
    <property type="protein sequence ID" value="QGT55022.1"/>
    <property type="molecule type" value="Genomic_DNA"/>
</dbReference>
<evidence type="ECO:0000313" key="1">
    <source>
        <dbReference type="EMBL" id="QGT55022.1"/>
    </source>
</evidence>
<gene>
    <name evidence="1" type="primary">29</name>
    <name evidence="1" type="ORF">SEA_FORZA_29</name>
</gene>
<dbReference type="GeneID" id="77924397"/>